<dbReference type="Pfam" id="PF15494">
    <property type="entry name" value="SRCR_2"/>
    <property type="match status" value="1"/>
</dbReference>
<feature type="disulfide bond" evidence="12">
    <location>
        <begin position="1231"/>
        <end position="1243"/>
    </location>
</feature>
<feature type="domain" description="SRCR" evidence="17">
    <location>
        <begin position="2000"/>
        <end position="2059"/>
    </location>
</feature>
<dbReference type="PROSITE" id="PS01209">
    <property type="entry name" value="LDLRA_1"/>
    <property type="match status" value="1"/>
</dbReference>
<dbReference type="InterPro" id="IPR023415">
    <property type="entry name" value="LDLR_class-A_CS"/>
</dbReference>
<evidence type="ECO:0000256" key="12">
    <source>
        <dbReference type="PROSITE-ProRule" id="PRU00124"/>
    </source>
</evidence>
<evidence type="ECO:0000256" key="4">
    <source>
        <dbReference type="ARBA" id="ARBA00022692"/>
    </source>
</evidence>
<feature type="compositionally biased region" description="Low complexity" evidence="14">
    <location>
        <begin position="120"/>
        <end position="191"/>
    </location>
</feature>
<feature type="disulfide bond" evidence="12">
    <location>
        <begin position="1094"/>
        <end position="1109"/>
    </location>
</feature>
<evidence type="ECO:0000256" key="9">
    <source>
        <dbReference type="ARBA" id="ARBA00022989"/>
    </source>
</evidence>
<feature type="disulfide bond" evidence="12">
    <location>
        <begin position="1119"/>
        <end position="1137"/>
    </location>
</feature>
<keyword evidence="11 12" id="KW-1015">Disulfide bond</keyword>
<keyword evidence="10" id="KW-0472">Membrane</keyword>
<accession>A0A147BI49</accession>
<reference evidence="18" key="1">
    <citation type="journal article" date="2018" name="PLoS Negl. Trop. Dis.">
        <title>Sialome diversity of ticks revealed by RNAseq of single tick salivary glands.</title>
        <authorList>
            <person name="Perner J."/>
            <person name="Kropackova S."/>
            <person name="Kopacek P."/>
            <person name="Ribeiro J.M."/>
        </authorList>
    </citation>
    <scope>NUCLEOTIDE SEQUENCE</scope>
    <source>
        <strain evidence="18">Siblings of single egg batch collected in Ceske Budejovice</strain>
        <tissue evidence="18">Salivary glands</tissue>
    </source>
</reference>
<evidence type="ECO:0000313" key="18">
    <source>
        <dbReference type="EMBL" id="JAR90441.1"/>
    </source>
</evidence>
<feature type="region of interest" description="Disordered" evidence="14">
    <location>
        <begin position="723"/>
        <end position="746"/>
    </location>
</feature>
<organism evidence="18">
    <name type="scientific">Ixodes ricinus</name>
    <name type="common">Common tick</name>
    <name type="synonym">Acarus ricinus</name>
    <dbReference type="NCBI Taxonomy" id="34613"/>
    <lineage>
        <taxon>Eukaryota</taxon>
        <taxon>Metazoa</taxon>
        <taxon>Ecdysozoa</taxon>
        <taxon>Arthropoda</taxon>
        <taxon>Chelicerata</taxon>
        <taxon>Arachnida</taxon>
        <taxon>Acari</taxon>
        <taxon>Parasitiformes</taxon>
        <taxon>Ixodida</taxon>
        <taxon>Ixodoidea</taxon>
        <taxon>Ixodidae</taxon>
        <taxon>Ixodinae</taxon>
        <taxon>Ixodes</taxon>
    </lineage>
</organism>
<dbReference type="SUPFAM" id="SSF56487">
    <property type="entry name" value="SRCR-like"/>
    <property type="match status" value="2"/>
</dbReference>
<dbReference type="SMART" id="SM00020">
    <property type="entry name" value="Tryp_SPc"/>
    <property type="match status" value="2"/>
</dbReference>
<evidence type="ECO:0000256" key="13">
    <source>
        <dbReference type="PROSITE-ProRule" id="PRU00196"/>
    </source>
</evidence>
<feature type="compositionally biased region" description="Low complexity" evidence="14">
    <location>
        <begin position="734"/>
        <end position="746"/>
    </location>
</feature>
<feature type="domain" description="SEA" evidence="15">
    <location>
        <begin position="383"/>
        <end position="495"/>
    </location>
</feature>
<feature type="domain" description="Peptidase S1" evidence="16">
    <location>
        <begin position="1388"/>
        <end position="1615"/>
    </location>
</feature>
<evidence type="ECO:0000256" key="14">
    <source>
        <dbReference type="SAM" id="MobiDB-lite"/>
    </source>
</evidence>
<keyword evidence="4" id="KW-0812">Transmembrane</keyword>
<feature type="compositionally biased region" description="Pro residues" evidence="14">
    <location>
        <begin position="92"/>
        <end position="104"/>
    </location>
</feature>
<evidence type="ECO:0000256" key="10">
    <source>
        <dbReference type="ARBA" id="ARBA00023136"/>
    </source>
</evidence>
<dbReference type="GO" id="GO:0005886">
    <property type="term" value="C:plasma membrane"/>
    <property type="evidence" value="ECO:0007669"/>
    <property type="project" value="TreeGrafter"/>
</dbReference>
<dbReference type="EMBL" id="GEGO01004963">
    <property type="protein sequence ID" value="JAR90441.1"/>
    <property type="molecule type" value="Transcribed_RNA"/>
</dbReference>
<feature type="region of interest" description="Disordered" evidence="14">
    <location>
        <begin position="58"/>
        <end position="191"/>
    </location>
</feature>
<dbReference type="InterPro" id="IPR050685">
    <property type="entry name" value="LDLR"/>
</dbReference>
<evidence type="ECO:0000256" key="7">
    <source>
        <dbReference type="ARBA" id="ARBA00022825"/>
    </source>
</evidence>
<feature type="disulfide bond" evidence="12">
    <location>
        <begin position="1202"/>
        <end position="1220"/>
    </location>
</feature>
<evidence type="ECO:0000256" key="5">
    <source>
        <dbReference type="ARBA" id="ARBA00022737"/>
    </source>
</evidence>
<sequence length="2363" mass="251325">NTHKKFLRGEKLYLTKEKRKVCSGWKRMFFCCLLLVILGIALLVGVLAATGFLLSESKSSPKSVVRVDPSSPSMSASTLKGVPQPKETNAPPRKPPPPSPPVMVVPPVAQTTRPPPPPTTTTLTTTTTPSTTTPTTPATTTTSTTTSTAVPVTTVPSITAAPSTTTTSTPVTTTTESPIASSATTTVQMTTSAATTTDKMLSRSELAEMDPVSTTTTESTSVSTLVGVPSATTTESSDETTDLSLTTIPSSDTLAVAFETTTMSSDTATTAPEPTTLSPNVAAVLLDSTTVLPDTTITSSPNTTVTYSTTTEPPVTPTVSETGSSATTTESPATTTLSPALPSEQTTGTPTGNDDTTTNMMGTETPTTSPEWRMPSGLLPVSVPNAVVGELTLPDEIFKDSLNNISSSEAKSLTNELKDGIEGILRKGGYRFETIDILKYRRGSVVVSFVVVSGDRYLPANKVQETIRTYVASNGGTLGSKTVDLNSIVALDATNECKLDNGDCVKSSCEWDYLSGSKSCVCLPGTTRLSATACTLPATVPPGVPATDIDESTTSPTLPETTSAAPITTILTAEAVTTADGTFTTLQDATLARTETLMTDVPTTATPSTTTVTEATTVFPTTEAANTLPALTKENADGTTTTFVSGVTTLTSDETLVVFNLTTTGAATVGFATETSTAVTTMVTTPGTEPNSTFMTVEPVPTTYASNFTTVSDQVTTVAMSIPENSTSGAEGPSESTMSSVSGSTTTEGSVLNFTLGPELQNNTTASEIETTTIFIMTTGMNLNSTVDVVEITTSNSSAASSNDTWMTTLSPVLGVSFDVTTTTESNANSSESFGTIPSIMVHSQEPTTTEEPTTVTSSSLANTTATATVNSTETVTTEMYSIFRDTDEDFGNSTDQSIDMNSTMLVLFNATLMDTNETMLNVTVSSTTDSPLNSTAGLELTTLFNMTESTMLPADLANGTDTHPMFGNSTIDEMDPEVNVSNRTYSMGRNLTFMNNNTLSDDGVDVVNGTLDAWNMTANGTLLNTGNFSFSGDDDMMATEGVNMTRHGESTMDFLNETMANTTDDVFRNLCSSEEFFCSAETSHTCLKKELLCDQFEDCPGASDEENCTESCGTNFECSDGTCVMASAKCDGIRDCPNGEDEESCVIVDTQCTDLEVMCPDSSACIKPLSLCDGIYNCRDRSDESGCVDKTLCEQSNKFYCGDKLCISSALRCDGHPDCKDGEDEVNCTCDETQFQCMNGYCVSKASGPVRCNGVLDCADGSDERGCVKVDTNGVVHVLDGSTNSWVLMCADNATLHDGHQICQEMGYSHAVSTDVMRVDVNTTAWASWISSGTEGDTWSGGVVSLESCNDGAFSVKCHHFECENQTEVLFRIEREATAQSSHSEVWPYLALIYGEGSDFACHAEIVSPLWLLTTAHCLQQLPQNASLLYAQAGFAKMYNTTERHPVKSVVLHPHFSQFRSKTLPDYDLALVRLKDPLAFASHTAAACLPDDVVRPGVTCFVGSFGDGRPRVPFMKAQSIIHLPVVINELATCNNDEHYKEDVSQQMICGDGRKMKRQLCDSDIGAPLMCLSPNNIWRLAGILSYQRHCGTYRKHPSVFSNIFEMRDFIDNVTGLKSYNVTHDPLLYTLVEFPQGDDSSNVTAELRSYEPDKVLGLDRNASSAVAAALYSHENIFGDNFTDINETVSEVYKISEFVSRPDATNASAVYNATESDVETTTAAAAAATLGLDAALREVDLSESTTVGVPSTTETSTESVGSPRLMDSDRSVDVGVIAVDVNTTVMDVNATVVDVNLTVVDVNVTTHTNGAHAGNATLGRLEHMIADSIVTNHSEMVLTSHERNDAEETTSIPTSTATSIPTSTTTNGESSSTTMTPTTTVKLLAALPNNVTSEMRAVNESSTLAPATTEATETTTTTLERARSDDESEGKISSTETSGAPPSATTPVPFQETTPFSSTLQPATTTEMTVNDTVPLEPRRSPNGTECMGFECKYDKRCIEKTLVCDGSYDCVDASDETSCVRLDEETRARIRGGDWTPICGETWNDTFSDIVCQEAGYGRASETTIIALDSPYETSLTYDGTLIDEQNHRLLHFLKPKNGTCVTKVVVKCVAFQCGAWDSADRNASTSNTTNGTVIHAGEKRWPAIGLLTSNDGQCIASVLSPHWLLTSWSCMSKSARGSEASSWVLTLQRPAGKDPYASFNYSIGTVLPSPVSNAADLALVRVQSTLELGDGIEAICLSEKKPEQGHLCVTAGWPRNQSDHTNHLSFMPVSIVPWSVCEDSNATGLRTGDGNACASFSDKENALCQKGSGAPLMCFGEHGLWKLHGVSASSSVRQACLADDSSLSVAYTLVDSVLQWAKDTLAR</sequence>
<comment type="subcellular location">
    <subcellularLocation>
        <location evidence="1">Endomembrane system</location>
    </subcellularLocation>
    <subcellularLocation>
        <location evidence="2">Membrane</location>
        <topology evidence="2">Single-pass type II membrane protein</topology>
    </subcellularLocation>
</comment>
<dbReference type="PROSITE" id="PS50024">
    <property type="entry name" value="SEA"/>
    <property type="match status" value="1"/>
</dbReference>
<evidence type="ECO:0000256" key="2">
    <source>
        <dbReference type="ARBA" id="ARBA00004606"/>
    </source>
</evidence>
<dbReference type="CDD" id="cd00112">
    <property type="entry name" value="LDLa"/>
    <property type="match status" value="6"/>
</dbReference>
<name>A0A147BI49_IXORI</name>
<keyword evidence="18" id="KW-0675">Receptor</keyword>
<dbReference type="InterPro" id="IPR000082">
    <property type="entry name" value="SEA_dom"/>
</dbReference>
<feature type="domain" description="Peptidase S1" evidence="16">
    <location>
        <begin position="2128"/>
        <end position="2362"/>
    </location>
</feature>
<evidence type="ECO:0000256" key="1">
    <source>
        <dbReference type="ARBA" id="ARBA00004308"/>
    </source>
</evidence>
<feature type="non-terminal residue" evidence="18">
    <location>
        <position position="1"/>
    </location>
</feature>
<evidence type="ECO:0000256" key="3">
    <source>
        <dbReference type="ARBA" id="ARBA00022670"/>
    </source>
</evidence>
<dbReference type="PROSITE" id="PS50068">
    <property type="entry name" value="LDLRA_2"/>
    <property type="match status" value="6"/>
</dbReference>
<dbReference type="Gene3D" id="2.40.10.10">
    <property type="entry name" value="Trypsin-like serine proteases"/>
    <property type="match status" value="3"/>
</dbReference>
<dbReference type="SMART" id="SM00192">
    <property type="entry name" value="LDLa"/>
    <property type="match status" value="6"/>
</dbReference>
<keyword evidence="8" id="KW-0735">Signal-anchor</keyword>
<dbReference type="SUPFAM" id="SSF50494">
    <property type="entry name" value="Trypsin-like serine proteases"/>
    <property type="match status" value="2"/>
</dbReference>
<keyword evidence="18" id="KW-0449">Lipoprotein</keyword>
<proteinExistence type="predicted"/>
<feature type="region of interest" description="Disordered" evidence="14">
    <location>
        <begin position="1839"/>
        <end position="1874"/>
    </location>
</feature>
<dbReference type="InterPro" id="IPR001190">
    <property type="entry name" value="SRCR"/>
</dbReference>
<dbReference type="PRINTS" id="PR00261">
    <property type="entry name" value="LDLRECEPTOR"/>
</dbReference>
<evidence type="ECO:0000259" key="17">
    <source>
        <dbReference type="PROSITE" id="PS50287"/>
    </source>
</evidence>
<keyword evidence="7" id="KW-0720">Serine protease</keyword>
<keyword evidence="5" id="KW-0677">Repeat</keyword>
<evidence type="ECO:0000259" key="16">
    <source>
        <dbReference type="PROSITE" id="PS50240"/>
    </source>
</evidence>
<keyword evidence="9" id="KW-1133">Transmembrane helix</keyword>
<feature type="compositionally biased region" description="Polar residues" evidence="14">
    <location>
        <begin position="1929"/>
        <end position="1970"/>
    </location>
</feature>
<dbReference type="GO" id="GO:0006508">
    <property type="term" value="P:proteolysis"/>
    <property type="evidence" value="ECO:0007669"/>
    <property type="project" value="UniProtKB-KW"/>
</dbReference>
<dbReference type="PANTHER" id="PTHR24270:SF61">
    <property type="entry name" value="EGF-LIKE DOMAIN-CONTAINING PROTEIN"/>
    <property type="match status" value="1"/>
</dbReference>
<dbReference type="GO" id="GO:0016192">
    <property type="term" value="P:vesicle-mediated transport"/>
    <property type="evidence" value="ECO:0007669"/>
    <property type="project" value="UniProtKB-ARBA"/>
</dbReference>
<feature type="disulfide bond" evidence="12">
    <location>
        <begin position="1253"/>
        <end position="1268"/>
    </location>
</feature>
<dbReference type="InterPro" id="IPR001254">
    <property type="entry name" value="Trypsin_dom"/>
</dbReference>
<feature type="disulfide bond" evidence="12">
    <location>
        <begin position="1173"/>
        <end position="1188"/>
    </location>
</feature>
<feature type="compositionally biased region" description="Low complexity" evidence="14">
    <location>
        <begin position="1741"/>
        <end position="1761"/>
    </location>
</feature>
<evidence type="ECO:0000259" key="15">
    <source>
        <dbReference type="PROSITE" id="PS50024"/>
    </source>
</evidence>
<dbReference type="CDD" id="cd00190">
    <property type="entry name" value="Tryp_SPc"/>
    <property type="match status" value="1"/>
</dbReference>
<dbReference type="InterPro" id="IPR002172">
    <property type="entry name" value="LDrepeatLR_classA_rpt"/>
</dbReference>
<dbReference type="PROSITE" id="PS50240">
    <property type="entry name" value="TRYPSIN_DOM"/>
    <property type="match status" value="2"/>
</dbReference>
<evidence type="ECO:0000256" key="8">
    <source>
        <dbReference type="ARBA" id="ARBA00022968"/>
    </source>
</evidence>
<feature type="region of interest" description="Disordered" evidence="14">
    <location>
        <begin position="1741"/>
        <end position="1765"/>
    </location>
</feature>
<dbReference type="Pfam" id="PF00089">
    <property type="entry name" value="Trypsin"/>
    <property type="match status" value="2"/>
</dbReference>
<keyword evidence="6" id="KW-0378">Hydrolase</keyword>
<dbReference type="Pfam" id="PF00057">
    <property type="entry name" value="Ldl_recept_a"/>
    <property type="match status" value="5"/>
</dbReference>
<feature type="region of interest" description="Disordered" evidence="14">
    <location>
        <begin position="1894"/>
        <end position="1980"/>
    </location>
</feature>
<dbReference type="InterPro" id="IPR036772">
    <property type="entry name" value="SRCR-like_dom_sf"/>
</dbReference>
<feature type="compositionally biased region" description="Low complexity" evidence="14">
    <location>
        <begin position="1898"/>
        <end position="1917"/>
    </location>
</feature>
<feature type="compositionally biased region" description="Low complexity" evidence="14">
    <location>
        <begin position="295"/>
        <end position="339"/>
    </location>
</feature>
<feature type="compositionally biased region" description="Low complexity" evidence="14">
    <location>
        <begin position="1847"/>
        <end position="1874"/>
    </location>
</feature>
<feature type="disulfide bond" evidence="12">
    <location>
        <begin position="1214"/>
        <end position="1229"/>
    </location>
</feature>
<dbReference type="InterPro" id="IPR043504">
    <property type="entry name" value="Peptidase_S1_PA_chymotrypsin"/>
</dbReference>
<dbReference type="GO" id="GO:0004252">
    <property type="term" value="F:serine-type endopeptidase activity"/>
    <property type="evidence" value="ECO:0007669"/>
    <property type="project" value="InterPro"/>
</dbReference>
<protein>
    <submittedName>
        <fullName evidence="18">Putative low-density lipoprotein receptor</fullName>
    </submittedName>
</protein>
<feature type="compositionally biased region" description="Low complexity" evidence="14">
    <location>
        <begin position="346"/>
        <end position="368"/>
    </location>
</feature>
<dbReference type="GO" id="GO:0012505">
    <property type="term" value="C:endomembrane system"/>
    <property type="evidence" value="ECO:0007669"/>
    <property type="project" value="UniProtKB-SubCell"/>
</dbReference>
<feature type="disulfide bond" evidence="12">
    <location>
        <begin position="1131"/>
        <end position="1146"/>
    </location>
</feature>
<feature type="disulfide bond" evidence="12">
    <location>
        <begin position="2003"/>
        <end position="2018"/>
    </location>
</feature>
<feature type="region of interest" description="Disordered" evidence="14">
    <location>
        <begin position="295"/>
        <end position="375"/>
    </location>
</feature>
<dbReference type="InterPro" id="IPR009003">
    <property type="entry name" value="Peptidase_S1_PA"/>
</dbReference>
<evidence type="ECO:0000256" key="11">
    <source>
        <dbReference type="ARBA" id="ARBA00023157"/>
    </source>
</evidence>
<dbReference type="InterPro" id="IPR036055">
    <property type="entry name" value="LDL_receptor-like_sf"/>
</dbReference>
<keyword evidence="3" id="KW-0645">Protease</keyword>
<dbReference type="Gene3D" id="4.10.400.10">
    <property type="entry name" value="Low-density Lipoprotein Receptor"/>
    <property type="match status" value="6"/>
</dbReference>
<feature type="domain" description="SRCR" evidence="17">
    <location>
        <begin position="1257"/>
        <end position="1315"/>
    </location>
</feature>
<dbReference type="SUPFAM" id="SSF57424">
    <property type="entry name" value="LDL receptor-like module"/>
    <property type="match status" value="6"/>
</dbReference>
<evidence type="ECO:0000256" key="6">
    <source>
        <dbReference type="ARBA" id="ARBA00022801"/>
    </source>
</evidence>
<comment type="caution">
    <text evidence="13">Lacks conserved residue(s) required for the propagation of feature annotation.</text>
</comment>
<dbReference type="PROSITE" id="PS50287">
    <property type="entry name" value="SRCR_2"/>
    <property type="match status" value="2"/>
</dbReference>
<dbReference type="PANTHER" id="PTHR24270">
    <property type="entry name" value="LOW-DENSITY LIPOPROTEIN RECEPTOR-RELATED"/>
    <property type="match status" value="1"/>
</dbReference>